<evidence type="ECO:0000256" key="6">
    <source>
        <dbReference type="ARBA" id="ARBA00023125"/>
    </source>
</evidence>
<dbReference type="PANTHER" id="PTHR32071:SF117">
    <property type="entry name" value="PTS-DEPENDENT DIHYDROXYACETONE KINASE OPERON REGULATORY PROTEIN-RELATED"/>
    <property type="match status" value="1"/>
</dbReference>
<dbReference type="PROSITE" id="PS50045">
    <property type="entry name" value="SIGMA54_INTERACT_4"/>
    <property type="match status" value="1"/>
</dbReference>
<comment type="caution">
    <text evidence="11">The sequence shown here is derived from an EMBL/GenBank/DDBJ whole genome shotgun (WGS) entry which is preliminary data.</text>
</comment>
<dbReference type="InterPro" id="IPR009057">
    <property type="entry name" value="Homeodomain-like_sf"/>
</dbReference>
<proteinExistence type="predicted"/>
<dbReference type="GO" id="GO:0043565">
    <property type="term" value="F:sequence-specific DNA binding"/>
    <property type="evidence" value="ECO:0007669"/>
    <property type="project" value="InterPro"/>
</dbReference>
<keyword evidence="5" id="KW-0805">Transcription regulation</keyword>
<dbReference type="EMBL" id="MAGO01000016">
    <property type="protein sequence ID" value="OCC14225.1"/>
    <property type="molecule type" value="Genomic_DNA"/>
</dbReference>
<dbReference type="InterPro" id="IPR011006">
    <property type="entry name" value="CheY-like_superfamily"/>
</dbReference>
<dbReference type="Gene3D" id="3.40.50.2300">
    <property type="match status" value="1"/>
</dbReference>
<evidence type="ECO:0000256" key="3">
    <source>
        <dbReference type="ARBA" id="ARBA00022840"/>
    </source>
</evidence>
<keyword evidence="6" id="KW-0238">DNA-binding</keyword>
<accession>A0A1B9F331</accession>
<feature type="domain" description="Response regulatory" evidence="10">
    <location>
        <begin position="6"/>
        <end position="121"/>
    </location>
</feature>
<dbReference type="Pfam" id="PF02954">
    <property type="entry name" value="HTH_8"/>
    <property type="match status" value="1"/>
</dbReference>
<evidence type="ECO:0000313" key="11">
    <source>
        <dbReference type="EMBL" id="OCC14225.1"/>
    </source>
</evidence>
<dbReference type="SUPFAM" id="SSF52172">
    <property type="entry name" value="CheY-like"/>
    <property type="match status" value="1"/>
</dbReference>
<dbReference type="GO" id="GO:0006355">
    <property type="term" value="P:regulation of DNA-templated transcription"/>
    <property type="evidence" value="ECO:0007669"/>
    <property type="project" value="InterPro"/>
</dbReference>
<dbReference type="SMART" id="SM00382">
    <property type="entry name" value="AAA"/>
    <property type="match status" value="1"/>
</dbReference>
<dbReference type="GO" id="GO:0000160">
    <property type="term" value="P:phosphorelay signal transduction system"/>
    <property type="evidence" value="ECO:0007669"/>
    <property type="project" value="UniProtKB-KW"/>
</dbReference>
<name>A0A1B9F331_9BACT</name>
<evidence type="ECO:0000256" key="8">
    <source>
        <dbReference type="PROSITE-ProRule" id="PRU00169"/>
    </source>
</evidence>
<dbReference type="Gene3D" id="1.10.8.60">
    <property type="match status" value="1"/>
</dbReference>
<dbReference type="PANTHER" id="PTHR32071">
    <property type="entry name" value="TRANSCRIPTIONAL REGULATORY PROTEIN"/>
    <property type="match status" value="1"/>
</dbReference>
<gene>
    <name evidence="11" type="ORF">DBT_2367</name>
</gene>
<evidence type="ECO:0000259" key="10">
    <source>
        <dbReference type="PROSITE" id="PS50110"/>
    </source>
</evidence>
<dbReference type="AlphaFoldDB" id="A0A1B9F331"/>
<evidence type="ECO:0000256" key="4">
    <source>
        <dbReference type="ARBA" id="ARBA00023012"/>
    </source>
</evidence>
<evidence type="ECO:0000313" key="12">
    <source>
        <dbReference type="Proteomes" id="UP000093080"/>
    </source>
</evidence>
<dbReference type="OrthoDB" id="9763792at2"/>
<dbReference type="InterPro" id="IPR027417">
    <property type="entry name" value="P-loop_NTPase"/>
</dbReference>
<organism evidence="11 12">
    <name type="scientific">Dissulfuribacter thermophilus</name>
    <dbReference type="NCBI Taxonomy" id="1156395"/>
    <lineage>
        <taxon>Bacteria</taxon>
        <taxon>Pseudomonadati</taxon>
        <taxon>Thermodesulfobacteriota</taxon>
        <taxon>Dissulfuribacteria</taxon>
        <taxon>Dissulfuribacterales</taxon>
        <taxon>Dissulfuribacteraceae</taxon>
        <taxon>Dissulfuribacter</taxon>
    </lineage>
</organism>
<dbReference type="PATRIC" id="fig|1156395.6.peg.2400"/>
<dbReference type="InterPro" id="IPR002078">
    <property type="entry name" value="Sigma_54_int"/>
</dbReference>
<dbReference type="SUPFAM" id="SSF52540">
    <property type="entry name" value="P-loop containing nucleoside triphosphate hydrolases"/>
    <property type="match status" value="1"/>
</dbReference>
<dbReference type="GO" id="GO:0005524">
    <property type="term" value="F:ATP binding"/>
    <property type="evidence" value="ECO:0007669"/>
    <property type="project" value="UniProtKB-KW"/>
</dbReference>
<dbReference type="Gene3D" id="3.40.50.300">
    <property type="entry name" value="P-loop containing nucleotide triphosphate hydrolases"/>
    <property type="match status" value="1"/>
</dbReference>
<protein>
    <submittedName>
        <fullName evidence="11">Response regulator of zinc sigma-54-dependent two-component system</fullName>
    </submittedName>
</protein>
<keyword evidence="2" id="KW-0547">Nucleotide-binding</keyword>
<dbReference type="Gene3D" id="1.10.10.60">
    <property type="entry name" value="Homeodomain-like"/>
    <property type="match status" value="1"/>
</dbReference>
<dbReference type="Pfam" id="PF00158">
    <property type="entry name" value="Sigma54_activat"/>
    <property type="match status" value="1"/>
</dbReference>
<dbReference type="InterPro" id="IPR003593">
    <property type="entry name" value="AAA+_ATPase"/>
</dbReference>
<dbReference type="RefSeq" id="WP_067620661.1">
    <property type="nucleotide sequence ID" value="NZ_MAGO01000016.1"/>
</dbReference>
<dbReference type="PROSITE" id="PS50110">
    <property type="entry name" value="RESPONSE_REGULATORY"/>
    <property type="match status" value="1"/>
</dbReference>
<dbReference type="STRING" id="1156395.DBT_2367"/>
<dbReference type="FunFam" id="3.40.50.2300:FF:000018">
    <property type="entry name" value="DNA-binding transcriptional regulator NtrC"/>
    <property type="match status" value="1"/>
</dbReference>
<keyword evidence="7" id="KW-0804">Transcription</keyword>
<dbReference type="CDD" id="cd00009">
    <property type="entry name" value="AAA"/>
    <property type="match status" value="1"/>
</dbReference>
<dbReference type="SMART" id="SM00448">
    <property type="entry name" value="REC"/>
    <property type="match status" value="1"/>
</dbReference>
<evidence type="ECO:0000259" key="9">
    <source>
        <dbReference type="PROSITE" id="PS50045"/>
    </source>
</evidence>
<evidence type="ECO:0000256" key="7">
    <source>
        <dbReference type="ARBA" id="ARBA00023163"/>
    </source>
</evidence>
<dbReference type="SUPFAM" id="SSF46689">
    <property type="entry name" value="Homeodomain-like"/>
    <property type="match status" value="1"/>
</dbReference>
<dbReference type="InterPro" id="IPR002197">
    <property type="entry name" value="HTH_Fis"/>
</dbReference>
<keyword evidence="1 8" id="KW-0597">Phosphoprotein</keyword>
<evidence type="ECO:0000256" key="2">
    <source>
        <dbReference type="ARBA" id="ARBA00022741"/>
    </source>
</evidence>
<dbReference type="FunFam" id="3.40.50.300:FF:000006">
    <property type="entry name" value="DNA-binding transcriptional regulator NtrC"/>
    <property type="match status" value="1"/>
</dbReference>
<dbReference type="Pfam" id="PF00072">
    <property type="entry name" value="Response_reg"/>
    <property type="match status" value="1"/>
</dbReference>
<reference evidence="11 12" key="1">
    <citation type="submission" date="2016-06" db="EMBL/GenBank/DDBJ databases">
        <title>Respiratory ammonification of nitrate coupled to the oxidation of elemental sulfur in deep-sea autotrophic thermophilic bacteria.</title>
        <authorList>
            <person name="Slobodkina G.B."/>
            <person name="Mardanov A.V."/>
            <person name="Ravin N.V."/>
            <person name="Frolova A.A."/>
            <person name="Viryasiv M.B."/>
            <person name="Chernyh N.A."/>
            <person name="Bonch-Osmolovskaya E.A."/>
            <person name="Slobodkin A.I."/>
        </authorList>
    </citation>
    <scope>NUCLEOTIDE SEQUENCE [LARGE SCALE GENOMIC DNA]</scope>
    <source>
        <strain evidence="11 12">S69</strain>
    </source>
</reference>
<feature type="modified residue" description="4-aspartylphosphate" evidence="8">
    <location>
        <position position="56"/>
    </location>
</feature>
<evidence type="ECO:0000256" key="5">
    <source>
        <dbReference type="ARBA" id="ARBA00023015"/>
    </source>
</evidence>
<keyword evidence="4" id="KW-0902">Two-component regulatory system</keyword>
<dbReference type="InterPro" id="IPR058031">
    <property type="entry name" value="AAA_lid_NorR"/>
</dbReference>
<dbReference type="Proteomes" id="UP000093080">
    <property type="component" value="Unassembled WGS sequence"/>
</dbReference>
<dbReference type="Pfam" id="PF25601">
    <property type="entry name" value="AAA_lid_14"/>
    <property type="match status" value="1"/>
</dbReference>
<keyword evidence="12" id="KW-1185">Reference proteome</keyword>
<sequence>MPKVSKLLVVDDEKDLCLMLKRLFERKGNYTVITSNSPFEALRIIKEWRPDVVITDVKMEGMSGIDLLKEIVKLKLVCSVIVITGYGTVEMAVEALKLGAYDFIEKPFDNTKVFHAVNRAVERTRLLRENERLTQAVKTEYDFYGIIGSSQPIQEVKTLIRQVADSDETVLIRGESGTGKELAARAIHALSRRSKRQLISVNCAALPENILESELFGYEKGAFTGAVNDKKGLFIEANRSSILLDEIGEMPVSLQTKLLRVLQEKEVRPLGSTRNVSIDVRVIASTNRDLEEAMANGSFREDLYYRLNVVTIYMPPLRNMKEDIPLLAHHFLKKFSIQFQKEGITLSEDALICLSQNSWRGNIRELENTIKRAVLLNQTGKIEAQDIVCNQNSQGNRPCGNVLFDELLSKSYSVAKKELITNFSIRYIENVLSRTKGNVTEAARISGMERQALQRLLRQYGIKSSHFK</sequence>
<keyword evidence="3" id="KW-0067">ATP-binding</keyword>
<feature type="domain" description="Sigma-54 factor interaction" evidence="9">
    <location>
        <begin position="146"/>
        <end position="375"/>
    </location>
</feature>
<dbReference type="InterPro" id="IPR001789">
    <property type="entry name" value="Sig_transdc_resp-reg_receiver"/>
</dbReference>
<dbReference type="PRINTS" id="PR01590">
    <property type="entry name" value="HTHFIS"/>
</dbReference>
<evidence type="ECO:0000256" key="1">
    <source>
        <dbReference type="ARBA" id="ARBA00022553"/>
    </source>
</evidence>